<dbReference type="Proteomes" id="UP000817658">
    <property type="component" value="Chromosome 1"/>
</dbReference>
<evidence type="ECO:0000313" key="3">
    <source>
        <dbReference type="Proteomes" id="UP000000763"/>
    </source>
</evidence>
<sequence>MVHQNGLLVLVQMQRKVWISYVHGEKRVHHMHVNGPSKWAHHASHRRASVIGRSDLRNLHHQRPAPGESDNKVFENASRDCLLVFHDDSSSSTLEGCVPTTTPCTARCSCD</sequence>
<gene>
    <name evidence="1" type="ORF">B1153F04.10</name>
    <name evidence="2" type="ORF">P0028G04.34</name>
</gene>
<dbReference type="AlphaFoldDB" id="Q94D76"/>
<dbReference type="EMBL" id="AP003921">
    <property type="protein sequence ID" value="BAB93441.1"/>
    <property type="molecule type" value="Genomic_DNA"/>
</dbReference>
<name>Q94D76_ORYSJ</name>
<accession>Q7F1C1</accession>
<organism evidence="2">
    <name type="scientific">Oryza sativa subsp. japonica</name>
    <name type="common">Rice</name>
    <dbReference type="NCBI Taxonomy" id="39947"/>
    <lineage>
        <taxon>Eukaryota</taxon>
        <taxon>Viridiplantae</taxon>
        <taxon>Streptophyta</taxon>
        <taxon>Embryophyta</taxon>
        <taxon>Tracheophyta</taxon>
        <taxon>Spermatophyta</taxon>
        <taxon>Magnoliopsida</taxon>
        <taxon>Liliopsida</taxon>
        <taxon>Poales</taxon>
        <taxon>Poaceae</taxon>
        <taxon>BOP clade</taxon>
        <taxon>Oryzoideae</taxon>
        <taxon>Oryzeae</taxon>
        <taxon>Oryzinae</taxon>
        <taxon>Oryza</taxon>
        <taxon>Oryza sativa</taxon>
    </lineage>
</organism>
<reference evidence="3" key="3">
    <citation type="journal article" date="2008" name="Nucleic Acids Res.">
        <title>The rice annotation project database (RAP-DB): 2008 update.</title>
        <authorList>
            <consortium name="The rice annotation project (RAP)"/>
        </authorList>
    </citation>
    <scope>GENOME REANNOTATION</scope>
    <source>
        <strain evidence="3">cv. Nipponbare</strain>
    </source>
</reference>
<dbReference type="EMBL" id="AP003414">
    <property type="protein sequence ID" value="BAB62604.1"/>
    <property type="molecule type" value="Genomic_DNA"/>
</dbReference>
<proteinExistence type="predicted"/>
<reference evidence="3" key="2">
    <citation type="journal article" date="2005" name="Nature">
        <title>The map-based sequence of the rice genome.</title>
        <authorList>
            <consortium name="International rice genome sequencing project (IRGSP)"/>
            <person name="Matsumoto T."/>
            <person name="Wu J."/>
            <person name="Kanamori H."/>
            <person name="Katayose Y."/>
            <person name="Fujisawa M."/>
            <person name="Namiki N."/>
            <person name="Mizuno H."/>
            <person name="Yamamoto K."/>
            <person name="Antonio B.A."/>
            <person name="Baba T."/>
            <person name="Sakata K."/>
            <person name="Nagamura Y."/>
            <person name="Aoki H."/>
            <person name="Arikawa K."/>
            <person name="Arita K."/>
            <person name="Bito T."/>
            <person name="Chiden Y."/>
            <person name="Fujitsuka N."/>
            <person name="Fukunaka R."/>
            <person name="Hamada M."/>
            <person name="Harada C."/>
            <person name="Hayashi A."/>
            <person name="Hijishita S."/>
            <person name="Honda M."/>
            <person name="Hosokawa S."/>
            <person name="Ichikawa Y."/>
            <person name="Idonuma A."/>
            <person name="Iijima M."/>
            <person name="Ikeda M."/>
            <person name="Ikeno M."/>
            <person name="Ito K."/>
            <person name="Ito S."/>
            <person name="Ito T."/>
            <person name="Ito Y."/>
            <person name="Ito Y."/>
            <person name="Iwabuchi A."/>
            <person name="Kamiya K."/>
            <person name="Karasawa W."/>
            <person name="Kurita K."/>
            <person name="Katagiri S."/>
            <person name="Kikuta A."/>
            <person name="Kobayashi H."/>
            <person name="Kobayashi N."/>
            <person name="Machita K."/>
            <person name="Maehara T."/>
            <person name="Masukawa M."/>
            <person name="Mizubayashi T."/>
            <person name="Mukai Y."/>
            <person name="Nagasaki H."/>
            <person name="Nagata Y."/>
            <person name="Naito S."/>
            <person name="Nakashima M."/>
            <person name="Nakama Y."/>
            <person name="Nakamichi Y."/>
            <person name="Nakamura M."/>
            <person name="Meguro A."/>
            <person name="Negishi M."/>
            <person name="Ohta I."/>
            <person name="Ohta T."/>
            <person name="Okamoto M."/>
            <person name="Ono N."/>
            <person name="Saji S."/>
            <person name="Sakaguchi M."/>
            <person name="Sakai K."/>
            <person name="Shibata M."/>
            <person name="Shimokawa T."/>
            <person name="Song J."/>
            <person name="Takazaki Y."/>
            <person name="Terasawa K."/>
            <person name="Tsugane M."/>
            <person name="Tsuji K."/>
            <person name="Ueda S."/>
            <person name="Waki K."/>
            <person name="Yamagata H."/>
            <person name="Yamamoto M."/>
            <person name="Yamamoto S."/>
            <person name="Yamane H."/>
            <person name="Yoshiki S."/>
            <person name="Yoshihara R."/>
            <person name="Yukawa K."/>
            <person name="Zhong H."/>
            <person name="Yano M."/>
            <person name="Yuan Q."/>
            <person name="Ouyang S."/>
            <person name="Liu J."/>
            <person name="Jones K.M."/>
            <person name="Gansberger K."/>
            <person name="Moffat K."/>
            <person name="Hill J."/>
            <person name="Bera J."/>
            <person name="Fadrosh D."/>
            <person name="Jin S."/>
            <person name="Johri S."/>
            <person name="Kim M."/>
            <person name="Overton L."/>
            <person name="Reardon M."/>
            <person name="Tsitrin T."/>
            <person name="Vuong H."/>
            <person name="Weaver B."/>
            <person name="Ciecko A."/>
            <person name="Tallon L."/>
            <person name="Jackson J."/>
            <person name="Pai G."/>
            <person name="Aken S.V."/>
            <person name="Utterback T."/>
            <person name="Reidmuller S."/>
            <person name="Feldblyum T."/>
            <person name="Hsiao J."/>
            <person name="Zismann V."/>
            <person name="Iobst S."/>
            <person name="de Vazeille A.R."/>
            <person name="Buell C.R."/>
            <person name="Ying K."/>
            <person name="Li Y."/>
            <person name="Lu T."/>
            <person name="Huang Y."/>
            <person name="Zhao Q."/>
            <person name="Feng Q."/>
            <person name="Zhang L."/>
            <person name="Zhu J."/>
            <person name="Weng Q."/>
            <person name="Mu J."/>
            <person name="Lu Y."/>
            <person name="Fan D."/>
            <person name="Liu Y."/>
            <person name="Guan J."/>
            <person name="Zhang Y."/>
            <person name="Yu S."/>
            <person name="Liu X."/>
            <person name="Zhang Y."/>
            <person name="Hong G."/>
            <person name="Han B."/>
            <person name="Choisne N."/>
            <person name="Demange N."/>
            <person name="Orjeda G."/>
            <person name="Samain S."/>
            <person name="Cattolico L."/>
            <person name="Pelletier E."/>
            <person name="Couloux A."/>
            <person name="Segurens B."/>
            <person name="Wincker P."/>
            <person name="D'Hont A."/>
            <person name="Scarpelli C."/>
            <person name="Weissenbach J."/>
            <person name="Salanoubat M."/>
            <person name="Quetier F."/>
            <person name="Yu Y."/>
            <person name="Kim H.R."/>
            <person name="Rambo T."/>
            <person name="Currie J."/>
            <person name="Collura K."/>
            <person name="Luo M."/>
            <person name="Yang T."/>
            <person name="Ammiraju J.S.S."/>
            <person name="Engler F."/>
            <person name="Soderlund C."/>
            <person name="Wing R.A."/>
            <person name="Palmer L.E."/>
            <person name="de la Bastide M."/>
            <person name="Spiegel L."/>
            <person name="Nascimento L."/>
            <person name="Zutavern T."/>
            <person name="O'Shaughnessy A."/>
            <person name="Dike S."/>
            <person name="Dedhia N."/>
            <person name="Preston R."/>
            <person name="Balija V."/>
            <person name="McCombie W.R."/>
            <person name="Chow T."/>
            <person name="Chen H."/>
            <person name="Chung M."/>
            <person name="Chen C."/>
            <person name="Shaw J."/>
            <person name="Wu H."/>
            <person name="Hsiao K."/>
            <person name="Chao Y."/>
            <person name="Chu M."/>
            <person name="Cheng C."/>
            <person name="Hour A."/>
            <person name="Lee P."/>
            <person name="Lin S."/>
            <person name="Lin Y."/>
            <person name="Liou J."/>
            <person name="Liu S."/>
            <person name="Hsing Y."/>
            <person name="Raghuvanshi S."/>
            <person name="Mohanty A."/>
            <person name="Bharti A.K."/>
            <person name="Gaur A."/>
            <person name="Gupta V."/>
            <person name="Kumar D."/>
            <person name="Ravi V."/>
            <person name="Vij S."/>
            <person name="Kapur A."/>
            <person name="Khurana P."/>
            <person name="Khurana P."/>
            <person name="Khurana J.P."/>
            <person name="Tyagi A.K."/>
            <person name="Gaikwad K."/>
            <person name="Singh A."/>
            <person name="Dalal V."/>
            <person name="Srivastava S."/>
            <person name="Dixit A."/>
            <person name="Pal A.K."/>
            <person name="Ghazi I.A."/>
            <person name="Yadav M."/>
            <person name="Pandit A."/>
            <person name="Bhargava A."/>
            <person name="Sureshbabu K."/>
            <person name="Batra K."/>
            <person name="Sharma T.R."/>
            <person name="Mohapatra T."/>
            <person name="Singh N.K."/>
            <person name="Messing J."/>
            <person name="Nelson A.B."/>
            <person name="Fuks G."/>
            <person name="Kavchok S."/>
            <person name="Keizer G."/>
            <person name="Linton E."/>
            <person name="Llaca V."/>
            <person name="Song R."/>
            <person name="Tanyolac B."/>
            <person name="Young S."/>
            <person name="Ho-Il K."/>
            <person name="Hahn J.H."/>
            <person name="Sangsakoo G."/>
            <person name="Vanavichit A."/>
            <person name="de Mattos Luiz.A.T."/>
            <person name="Zimmer P.D."/>
            <person name="Malone G."/>
            <person name="Dellagostin O."/>
            <person name="de Oliveira A.C."/>
            <person name="Bevan M."/>
            <person name="Bancroft I."/>
            <person name="Minx P."/>
            <person name="Cordum H."/>
            <person name="Wilson R."/>
            <person name="Cheng Z."/>
            <person name="Jin W."/>
            <person name="Jiang J."/>
            <person name="Leong S.A."/>
            <person name="Iwama H."/>
            <person name="Gojobori T."/>
            <person name="Itoh T."/>
            <person name="Niimura Y."/>
            <person name="Fujii Y."/>
            <person name="Habara T."/>
            <person name="Sakai H."/>
            <person name="Sato Y."/>
            <person name="Wilson G."/>
            <person name="Kumar K."/>
            <person name="McCouch S."/>
            <person name="Juretic N."/>
            <person name="Hoen D."/>
            <person name="Wright S."/>
            <person name="Bruskiewich R."/>
            <person name="Bureau T."/>
            <person name="Miyao A."/>
            <person name="Hirochika H."/>
            <person name="Nishikawa T."/>
            <person name="Kadowaki K."/>
            <person name="Sugiura M."/>
            <person name="Burr B."/>
            <person name="Sasaki T."/>
        </authorList>
    </citation>
    <scope>NUCLEOTIDE SEQUENCE [LARGE SCALE GENOMIC DNA]</scope>
    <source>
        <strain evidence="3">cv. Nipponbare</strain>
    </source>
</reference>
<evidence type="ECO:0000313" key="2">
    <source>
        <dbReference type="EMBL" id="BAB93441.1"/>
    </source>
</evidence>
<reference evidence="2" key="1">
    <citation type="journal article" date="2002" name="Nature">
        <title>The genome sequence and structure of rice chromosome 1.</title>
        <authorList>
            <person name="Sasaki T."/>
            <person name="Matsumoto T."/>
            <person name="Yamamoto K."/>
            <person name="Sakata K."/>
            <person name="Baba T."/>
            <person name="Katayose Y."/>
            <person name="Wu J."/>
            <person name="Niimura Y."/>
            <person name="Cheng Z."/>
            <person name="Nagamura Y."/>
            <person name="Antonio B.A."/>
            <person name="Kanamori H."/>
            <person name="Hosokawa S."/>
            <person name="Masukawa M."/>
            <person name="Arikawa K."/>
            <person name="Chiden Y."/>
            <person name="Hayashi M."/>
            <person name="Okamoto M."/>
            <person name="Ando T."/>
            <person name="Aoki H."/>
            <person name="Arita K."/>
            <person name="Hamada M."/>
            <person name="Harada C."/>
            <person name="Hijishita S."/>
            <person name="Honda M."/>
            <person name="Ichikawa Y."/>
            <person name="Idonuma A."/>
            <person name="Iijima M."/>
            <person name="Ikeda M."/>
            <person name="Ikeno M."/>
            <person name="Itoh S."/>
            <person name="Itoh T."/>
            <person name="Itoh Y."/>
            <person name="Itoh Y."/>
            <person name="Iwabuchi A."/>
            <person name="Kamiya K."/>
            <person name="Karasawa W."/>
            <person name="Katagiri S."/>
            <person name="Kikuta A."/>
            <person name="Kobayashi N."/>
            <person name="Kono I."/>
            <person name="Machita K."/>
            <person name="Maehara T."/>
            <person name="Mizuno H."/>
            <person name="Mizubayashi T."/>
            <person name="Mukai Y."/>
            <person name="Nagasaki H."/>
            <person name="Nakashima M."/>
            <person name="Nakama Y."/>
            <person name="Nakamichi Y."/>
            <person name="Nakamura M."/>
            <person name="Namiki N."/>
            <person name="Negishi M."/>
            <person name="Ohta I."/>
            <person name="Ono N."/>
            <person name="Saji S."/>
            <person name="Sakai K."/>
            <person name="Shibata M."/>
            <person name="Shimokawa T."/>
            <person name="Shomura A."/>
            <person name="Song J."/>
            <person name="Takazaki Y."/>
            <person name="Terasawa K."/>
            <person name="Tsuji K."/>
            <person name="Waki K."/>
            <person name="Yamagata H."/>
            <person name="Yamane H."/>
            <person name="Yoshiki S."/>
            <person name="Yoshihara R."/>
            <person name="Yukawa K."/>
            <person name="Zhong H."/>
            <person name="Iwama H."/>
            <person name="Endo T."/>
            <person name="Ito H."/>
            <person name="Hahn J.H."/>
            <person name="Kim H.I."/>
            <person name="Eun M.Y."/>
            <person name="Yano M."/>
            <person name="Jiang J."/>
            <person name="Gojobori T."/>
        </authorList>
    </citation>
    <scope>NUCLEOTIDE SEQUENCE</scope>
</reference>
<evidence type="ECO:0000313" key="1">
    <source>
        <dbReference type="EMBL" id="BAB62604.1"/>
    </source>
</evidence>
<accession>Q94D76</accession>
<dbReference type="Proteomes" id="UP000000763">
    <property type="component" value="Chromosome 1"/>
</dbReference>
<protein>
    <submittedName>
        <fullName evidence="2">Uncharacterized protein</fullName>
    </submittedName>
</protein>